<reference evidence="1" key="1">
    <citation type="submission" date="2020-04" db="EMBL/GenBank/DDBJ databases">
        <authorList>
            <person name="Zhang T."/>
        </authorList>
    </citation>
    <scope>NUCLEOTIDE SEQUENCE</scope>
    <source>
        <strain evidence="1">HKST-UBA09</strain>
    </source>
</reference>
<reference evidence="1" key="2">
    <citation type="journal article" date="2021" name="Microbiome">
        <title>Successional dynamics and alternative stable states in a saline activated sludge microbial community over 9 years.</title>
        <authorList>
            <person name="Wang Y."/>
            <person name="Ye J."/>
            <person name="Ju F."/>
            <person name="Liu L."/>
            <person name="Boyd J.A."/>
            <person name="Deng Y."/>
            <person name="Parks D.H."/>
            <person name="Jiang X."/>
            <person name="Yin X."/>
            <person name="Woodcroft B.J."/>
            <person name="Tyson G.W."/>
            <person name="Hugenholtz P."/>
            <person name="Polz M.F."/>
            <person name="Zhang T."/>
        </authorList>
    </citation>
    <scope>NUCLEOTIDE SEQUENCE</scope>
    <source>
        <strain evidence="1">HKST-UBA09</strain>
    </source>
</reference>
<protein>
    <submittedName>
        <fullName evidence="1">Uncharacterized protein</fullName>
    </submittedName>
</protein>
<gene>
    <name evidence="1" type="ORF">KC669_03855</name>
</gene>
<dbReference type="EMBL" id="JAGQLF010000054">
    <property type="protein sequence ID" value="MCA9387141.1"/>
    <property type="molecule type" value="Genomic_DNA"/>
</dbReference>
<comment type="caution">
    <text evidence="1">The sequence shown here is derived from an EMBL/GenBank/DDBJ whole genome shotgun (WGS) entry which is preliminary data.</text>
</comment>
<sequence>MNSLEKIVDGVSYKRRITPVDVINNINVIRDIQNFYIMNELHESPEFSKLQTAFMNYQLAKEDLKDHDEISICGMKLVLIFKEIVTKFQKDSNSSLNLQLEADKSGPLVIQDH</sequence>
<evidence type="ECO:0000313" key="2">
    <source>
        <dbReference type="Proteomes" id="UP000714915"/>
    </source>
</evidence>
<dbReference type="AlphaFoldDB" id="A0A955LBT4"/>
<accession>A0A955LBT4</accession>
<proteinExistence type="predicted"/>
<dbReference type="Proteomes" id="UP000714915">
    <property type="component" value="Unassembled WGS sequence"/>
</dbReference>
<organism evidence="1 2">
    <name type="scientific">Candidatus Dojkabacteria bacterium</name>
    <dbReference type="NCBI Taxonomy" id="2099670"/>
    <lineage>
        <taxon>Bacteria</taxon>
        <taxon>Candidatus Dojkabacteria</taxon>
    </lineage>
</organism>
<name>A0A955LBT4_9BACT</name>
<evidence type="ECO:0000313" key="1">
    <source>
        <dbReference type="EMBL" id="MCA9387141.1"/>
    </source>
</evidence>